<dbReference type="Proteomes" id="UP000051952">
    <property type="component" value="Unassembled WGS sequence"/>
</dbReference>
<dbReference type="OrthoDB" id="296837at2759"/>
<dbReference type="InterPro" id="IPR000519">
    <property type="entry name" value="P_trefoil_dom"/>
</dbReference>
<dbReference type="OMA" id="HANCQTW"/>
<organism evidence="5 6">
    <name type="scientific">Bodo saltans</name>
    <name type="common">Flagellated protozoan</name>
    <dbReference type="NCBI Taxonomy" id="75058"/>
    <lineage>
        <taxon>Eukaryota</taxon>
        <taxon>Discoba</taxon>
        <taxon>Euglenozoa</taxon>
        <taxon>Kinetoplastea</taxon>
        <taxon>Metakinetoplastina</taxon>
        <taxon>Eubodonida</taxon>
        <taxon>Bodonidae</taxon>
        <taxon>Bodo</taxon>
    </lineage>
</organism>
<keyword evidence="6" id="KW-1185">Reference proteome</keyword>
<feature type="domain" description="P-type" evidence="4">
    <location>
        <begin position="1573"/>
        <end position="1617"/>
    </location>
</feature>
<dbReference type="Gene3D" id="4.10.110.10">
    <property type="entry name" value="Spasmolytic Protein, domain 1"/>
    <property type="match status" value="1"/>
</dbReference>
<accession>A0A0S4JFN1</accession>
<dbReference type="VEuPathDB" id="TriTrypDB:BSAL_85750"/>
<keyword evidence="1 3" id="KW-1015">Disulfide bond</keyword>
<protein>
    <recommendedName>
        <fullName evidence="4">P-type domain-containing protein</fullName>
    </recommendedName>
</protein>
<feature type="disulfide bond" evidence="3">
    <location>
        <begin position="2216"/>
        <end position="2242"/>
    </location>
</feature>
<evidence type="ECO:0000313" key="6">
    <source>
        <dbReference type="Proteomes" id="UP000051952"/>
    </source>
</evidence>
<sequence>MALSGELTLAGYRCDNCMMVLGAVECDLMTYNPESLGTCNRAACLFHATSASCIADTACYWNATGSKCLRSLCTATTQAMCVIGTSCLWDSFKGSCFTNPCVIYSQDLCVANPMCLWNPTAPGGAGQTLCQIRDCPYTAAECRDAQAPNPLCVWNASSTPQRCQLKQCTSASVAQCLSDAVCRWDLYANPSQCEVNPCPAYFNETVCLNVMMMLPTGVNISQCEYVSGACKRSRCLYTNESACLTDNQCYWQPDKLPNANFSAQCYIRCELKWPEQTQCVALGGSRCLWDGNNQRCKRKCGTYPYDTECTADSYCMYSFNASMLHQTPTCQDRCEYSASNQGDCNADQRCQWDKWVAPSDCSMNCSYYGIYAAQNCTADPICFRVDYPTAAVFNCALKCSLRPNHNTNITVCNNDVECEWNYFNQFCDHRQCDYSQEARCTMNDTVCYWDYTYLPAPKCRKQCPYNALIGQCLNDTSCEWDYTNAVCVVACAYITDMNECAVVQADRCQWSPTGYCYTQCQFAYPSRSFLDACDADKNCEWSWTNNSCVANVCGGTIKTCSNTTTGAICQWQVNDTSTQDLTIAGNNNFTVFNFSTYANCTITNFKSVVPQMNGDVNVLAVIFPCDTSAKCTTQTQVLAAIQANSKACGCSYLHYSAGNNLLWPNFPGAKVGQSPPGGYKVAVGQLFTLYTYDQTRHGYGIELFLQTNCLGACSRACSMYLTTAQCLNPAYTTSCTWDYKYSVCHQKCLYNTVNQSCDSDTYCRWYNFQAQPQCHTRCGDYGYASDVDCMGNPLCAYDYKQQLCVTKCEEHYDPTICASEGYCYWFSDQKCRPLCNTRASTRGDCIAAGADCMWDSLYLSCIQSCAMGYSSTQGTECDNVYMCYFTPWNVCQLDCSYNTTKQSNSVACNYADTTCVFDVYSGTCIPDCPRQTNVTCLAAGMCLYNTSTNQNYPCSRRCEFLRNTSKPICNTDAHCRYDGVLAGCFQQCVQIVNVTDCLGNPTCKMEGSTCKPVCASIDAQQQCIDDTSCEWVTPTPVLDPPCALRCNLYTDKTKCLEQSRCEWTVDGLCEKTCAASYFAALDCYHDARCIWNTITSSCTTKCEAQTNLTRCNADSDVCYVTATSGIAEICISLASYIPVSTLGYVEVYQGTPLDLFSVSYNNSIVINPTSDAPTAMASFRIGGVFNTFRAVIGLGDTCLSCNTLPGVNGARMSEYVQNTSAPVLLPNGTVAVAVCNGSATTIALDITGALFLQLQVNSLGNPICDIGMYANPEVCYNLNSNSSCKTQCQFRYNTAGPCLNDLDCMWDDNYDVCRTTCTELDMTMCLANPNMCEYNTRLDIPCRKRCGILNRVACLADSYCAWDGGLCYKLCEQRAGFAECEQSAHCEWDGSRDDPSGSFGLSCYPKCQERSGQVACSEDPDNRCIWNVQQNMCRQRCELNTAGQVSCLSDSECQWSNSQQLCQTQCVFKYQNSTECLADANCMWDGINKQCTTGCNYITTGALCVANYMCLLQGGSCDRKCPYKHFVEDGCDADVTCSWDNTSMVCDTKCSSASTQLDCQSNYLCSWDITYMNKCNILTANRVACGQGLNPQQCATYGCCYDYDANTTGTPACFVQNPQCSFRCQYRFADQPSCSTDPTCVWNVILGECLTNCTASNQGNCTLNALCQWDNVSSTCGPTCSAKFDSAATCNGQSTGECMWSSFSNQCQQTCSTITNQPDCLNNDLCSYVNGTCFTSCSVKYQFQTDCNLDPICMWNTATGVCGPTCSRFVTSSTCGANPDCEYLTYNSVCTKRCEVYGTIESLCSQDSLCVFLNPINATTGQPTVPADPTCRRLCLFRYVDKASCAADASCMWDPATALCAATCSLNLLSGYSSYSNFEAACESTSNCAIIGSTTSATCELKCQLRYTDVTSCNNDHECNWATDSQLCLEKCDLFSFHDNCVNNPMCSWNINTGVCGYRCPYEYFSNTTCGTDPQCSWDYVAGRCRQNCAVNTNATACAAQSVCLWNTTLGTCVATCESAYSTPNACNNDHSCLWDGTNQICRMNCAIITNMGDCHNLGDLCVVQTSTSTGAQSCQIACRWRWSAESNCTADSANCMWDPSSTQCRPSCQTVGIQQTCNAIYLCAWRSNSGSCQRQCSTITNQTTCQALPFCDFSPLTYACDLNCAEKYPTVTTCDTTNCYWNTVLNQCGLSCARLTSSATCSTASACLWDQSTICSTVAAQRIQCGAVGIGQNDCANLGCCYVADQGPWCFYPQTSCQMRCEVAYITQTDCDASATCQWDTVRGRCSRICSPFTTSTACATGTMCEWNATAQPSPVCQDQCVYRYTDSVSCVQQSGGTCMWDYVNGDCKNDCSRSNVITNLASRLGNCTADITCMYDNTSNLCQARCESQYVALKPCNADKRCVWDGSICRTTCVYQLTSQACTNTGGVCQWATIPSAACILQCPYRWTNSSACNADSTCTWDPKASTCRGACTLQTSTTTCNSISVCTWDIPTAACYAGCTSRTTPTACAGWSACTYRYANNIGCVKACGSQYSSQPSCDGDSWCMWSAATLTCQANCMAYSRTEQPALFVNGLASGVNSLRSACASVSMCVWATNLSTSVNGTCLKACRYRAVTQVSCVPYLDCQWNPTLGVCSRLCSLLNQTDCGTASMCRWSAGNVTSPNTTLNSTCKTRCLYRYTSPEPCGMDPECQWDSVDAKCSDSCLLYGISNDPVGCAANSLCLWNSTTDNVTLKCRPRCQALYPTLSYKPACMQDTGCMWDVINGICSRTCLIIGSSFECTVQQMCAWSINSLSCGFACEQLAQNATGCNRYSRCMWDNSLTRCRRNCTEEGSPTVCAADSMCRWDTSSNLCFVACAYKPSQAQCTADYTCEFNVTGQSYCQTSCFYRWLTSASCEADQYCMWDGTNSLCESTCSRITTAMTCSNNYQCEWPTTSCVRRCQYKYAGNQNGCTADVNCNWNPESAGCDKRCDLINNQVSCAQSPMCQWSMNTCIQRCEFRYTTMGSCNNDTACAWNTVAGRCQSDCNGYNLLINQGATLKNVTDMCNADSFCQYNNGSCVGICNYATAANCTKDSTCMWNAALTECTKTCSQLTGQLDCNVRTMCAWDPNKVSCRKICQFRHTDNVSCTGDTQCLWDSQTTICRAVCSSASSRQDCLANWMCVWDTVNSICQQSCDTYNRSSCTLNPLRCNYQMNLNDSPINGTFPMGCSRLCSALYTTSATCNVDSNCMWDINNNFCTKSCPRYALAEYPNSTSTAVQGLCLSQAMCTVNGNSGPCVMRCNYLYTDENSCTGDSNCMWDTVRYVCTKQCTLISDSLTCSLSPTCEWAQTTVQYGNCSLQCPYRYDVSFACNNDQNCRWDANTSTCQKSCSYYMSFNASQPLCMADSMCFWSTANTCVNSCKAKYLTKVTCSADSGCMWLASTGICYETCNALLTNNLCAALPSNCVWRSMDTPPCKLQCTMRGISTQAMCNAQSDCQWDPSQLICVRACTDYPTDAQCTNAGCSWHNSQTCFKACWMYGSQDVCIADTYCLWNSTSVTCQKRCEASYQTQGPCDADARCMWSVVDTQCRTNCDLNSPSSCALDDMCYVNSFNNCTKKCSLVYNSDATCELDIDCEWDYLRSVCSRRCEALTSQAVCMTYDTCKWAGGKCVQQCVYAYGTYGTCIADPQCTWDSILNRCRDSCEQSTTQTTCQSSSLCLWDSVSKTCGTKCQLKYSTSSACNADFRCMWDTVNNGCIESCNQIFSLPSCQVLLQMCRWSPTALTCDKLCRYRYTTQANCSANPECTWSDQGGCKTTCSYLYQSSQCLADSDCQWSSTTSVCQRRCSASTPQQCAANSNCELDQSGLCNPRCEITHFTQAACGQAAYCIWSPNSNLCVRSCGTYYLMNITTSTQVLSAECTGNYLCRFNSSLTVARQCLPQCQYRYTTEGACETDSECMWDQIAQRCARKCSSLTFAECPSAAMCTWSNVFGSCVEQCQYRFIYPTPCNAVGTQCKWSTTLNQCTPSCSENTNLATCLSDSSCMWYGTTKTCDQRCSYKYNTAAPCNLDSSCMWDSSLGQCKQTCSLNSNSAGCSVDNMCQWRLDNKCYKACQYLYTAKVPCNGDIQCSWDNTNQFCTKSCNLLSQANCASSQGLCSWDAFSNTCRMVCENRNLTICLRDPLCEITWTSVTNTTPTCKEQCTYRYTNPTTCGADPTCMYSDQQSTCVETCALQTVALCTIYGQCEVRDQHVASTNSTVTYCQQKCQFEHTTQPSCVQDDYCTWDTSNTICEKLCPLHVDELDCATSTMCQWAYGQCIYKCEYRWFNASTCNNNNDGCNWNNVSGLCTQKCSSIQDQTTCNSGNNCEWINNVCGEGCQTTYAGDLALCASAAPRCQVNPVSGTCMQSCDKITTSTVCALNSQVCEWNPVTATCGSQCKFASTNSSTCSTIPDCNWNSITQQCYTVCTQISSVAQCSSAAACEVSNGLCVMQCSQYNTTECAADSRCFYNYDSTRGTVGCRKSCSLSYTMQAPCSGDSLCMWNTNNGVCARNCEVYTVAQEPTLIWSQVADLCWADSMCEVPTYANTTCRIRCSYEYTTQPACTGDMHCDWDPDRLRCATQCPLYLGQSSCDTNPMCVWNINATKCEKQCKYRYQTQAACVQSVVCQWNTGSNSCDSSCTTLTTQADCSLNLLCQWDTPATSLGSLTAPGCLKRCSSAYISQTDCNSDARCVWDTAFSVCKSTCVLQSTSSACAGVPSACQWNYQSLNCQMQCSYVASTVAQCTASNVSTRCMWDNSINSCVRRCNQSLSQSDCATNTACTWDSFALVCTTKCDQQTLADCAFDANCLIRSYNIPNVAVGTMCVTIPQIRDLTISQCITDPLLDTMWNAIDQICMSDCRYFNPTDCAANDMCRTYWNATVNATQCTRRCQYKYSTRQQCNMDASCIWDTTRNYCFETCGVITDINMCTSSPLCHRVNGTCSFQCQYKYNATQGAQCSADPSCTVSAQTGLCTGTCSARTIAGNSTVTQSMCAGDSLCRLNTTTADNVTCMSSCNSYGQLVCNADPSCVWDSVINYCYETCALLPSQAQCDEQTNVCDYMEANSQCQLICSIQYPYQDECTASTLCQLRPPCASGIPATVFASPHALDSALRTSASTTWSACGVNYQCARRCSYTNTTLCTSQAPAQRCTIYASGYLGATTPSSSYCDTSCGYKYSTSALCNADSDCQWSYATSTCIASCGRIAYEAWRAGGRSNANATCMATTGCMWLNTSSLCVSDCRSTYTDQQGCNSNANCLWDTFRGVCSMRCSLQATQGACTSAGMCEWHSNTSTCVQQCAYRDPTYPSFANLHLPARCRLSVKLPVRLL</sequence>
<dbReference type="PROSITE" id="PS51448">
    <property type="entry name" value="P_TREFOIL_2"/>
    <property type="match status" value="2"/>
</dbReference>
<feature type="domain" description="P-type" evidence="4">
    <location>
        <begin position="2214"/>
        <end position="2255"/>
    </location>
</feature>
<feature type="disulfide bond" evidence="3">
    <location>
        <begin position="2226"/>
        <end position="2241"/>
    </location>
</feature>
<evidence type="ECO:0000256" key="2">
    <source>
        <dbReference type="ARBA" id="ARBA00023180"/>
    </source>
</evidence>
<dbReference type="VEuPathDB" id="TriTrypDB:BSAL_25970"/>
<dbReference type="SMART" id="SM00423">
    <property type="entry name" value="PSI"/>
    <property type="match status" value="25"/>
</dbReference>
<dbReference type="CDD" id="cd00111">
    <property type="entry name" value="Trefoil"/>
    <property type="match status" value="1"/>
</dbReference>
<evidence type="ECO:0000256" key="3">
    <source>
        <dbReference type="PROSITE-ProRule" id="PRU00779"/>
    </source>
</evidence>
<dbReference type="InterPro" id="IPR016201">
    <property type="entry name" value="PSI"/>
</dbReference>
<comment type="caution">
    <text evidence="3">Lacks conserved residue(s) required for the propagation of feature annotation.</text>
</comment>
<name>A0A0S4JFN1_BODSA</name>
<evidence type="ECO:0000256" key="1">
    <source>
        <dbReference type="ARBA" id="ARBA00023157"/>
    </source>
</evidence>
<evidence type="ECO:0000259" key="4">
    <source>
        <dbReference type="PROSITE" id="PS51448"/>
    </source>
</evidence>
<keyword evidence="2" id="KW-0325">Glycoprotein</keyword>
<proteinExistence type="predicted"/>
<reference evidence="6" key="1">
    <citation type="submission" date="2015-09" db="EMBL/GenBank/DDBJ databases">
        <authorList>
            <consortium name="Pathogen Informatics"/>
        </authorList>
    </citation>
    <scope>NUCLEOTIDE SEQUENCE [LARGE SCALE GENOMIC DNA]</scope>
    <source>
        <strain evidence="6">Lake Konstanz</strain>
    </source>
</reference>
<dbReference type="InterPro" id="IPR044913">
    <property type="entry name" value="P_trefoil_dom_sf"/>
</dbReference>
<evidence type="ECO:0000313" key="5">
    <source>
        <dbReference type="EMBL" id="CUG90296.1"/>
    </source>
</evidence>
<dbReference type="EMBL" id="CYKH01001809">
    <property type="protein sequence ID" value="CUG90296.1"/>
    <property type="molecule type" value="Genomic_DNA"/>
</dbReference>
<dbReference type="SMART" id="SM00018">
    <property type="entry name" value="PD"/>
    <property type="match status" value="2"/>
</dbReference>
<dbReference type="Pfam" id="PF00088">
    <property type="entry name" value="Trefoil"/>
    <property type="match status" value="2"/>
</dbReference>
<dbReference type="VEuPathDB" id="TriTrypDB:BSAL_25990"/>
<dbReference type="SUPFAM" id="SSF57492">
    <property type="entry name" value="Trefoil"/>
    <property type="match status" value="1"/>
</dbReference>
<gene>
    <name evidence="5" type="ORF">BSAL_25975</name>
</gene>